<accession>A0ABW1T939</accession>
<name>A0ABW1T939_9LACO</name>
<protein>
    <submittedName>
        <fullName evidence="1">Uncharacterized protein</fullName>
    </submittedName>
</protein>
<dbReference type="EMBL" id="JBHSSA010000057">
    <property type="protein sequence ID" value="MFC6254594.1"/>
    <property type="molecule type" value="Genomic_DNA"/>
</dbReference>
<keyword evidence="2" id="KW-1185">Reference proteome</keyword>
<gene>
    <name evidence="1" type="ORF">ACFP1H_08340</name>
</gene>
<dbReference type="RefSeq" id="WP_137630485.1">
    <property type="nucleotide sequence ID" value="NZ_BJDO01000008.1"/>
</dbReference>
<reference evidence="2" key="1">
    <citation type="journal article" date="2019" name="Int. J. Syst. Evol. Microbiol.">
        <title>The Global Catalogue of Microorganisms (GCM) 10K type strain sequencing project: providing services to taxonomists for standard genome sequencing and annotation.</title>
        <authorList>
            <consortium name="The Broad Institute Genomics Platform"/>
            <consortium name="The Broad Institute Genome Sequencing Center for Infectious Disease"/>
            <person name="Wu L."/>
            <person name="Ma J."/>
        </authorList>
    </citation>
    <scope>NUCLEOTIDE SEQUENCE [LARGE SCALE GENOMIC DNA]</scope>
    <source>
        <strain evidence="2">CCM 8950</strain>
    </source>
</reference>
<evidence type="ECO:0000313" key="2">
    <source>
        <dbReference type="Proteomes" id="UP001596190"/>
    </source>
</evidence>
<sequence length="258" mass="28624">MLSENYQDRSLPAELETVTLPQKLVAQLQASYAWVAVAGERPFASLISPVGTDEVALAHFMDNARLNQHDLKQFKDRNVSESDILASFKFNEATATTEQYLGAYLLHQVQHDARLLPLMGALSLARYGTIGVFAAMLTSKTDSVADTLVEMSAQLLARITPRLVTLDHVPAEADVIVPADLVIAVEDQQGYVSKIPVALIDWLSANLTAIKQLASNDEVGLLNLLNSQTDNNSLIIRDWLMRHNDDSQPFTQWIFQHR</sequence>
<dbReference type="Proteomes" id="UP001596190">
    <property type="component" value="Unassembled WGS sequence"/>
</dbReference>
<evidence type="ECO:0000313" key="1">
    <source>
        <dbReference type="EMBL" id="MFC6254594.1"/>
    </source>
</evidence>
<comment type="caution">
    <text evidence="1">The sequence shown here is derived from an EMBL/GenBank/DDBJ whole genome shotgun (WGS) entry which is preliminary data.</text>
</comment>
<organism evidence="1 2">
    <name type="scientific">Secundilactobacillus hailunensis</name>
    <dbReference type="NCBI Taxonomy" id="2559923"/>
    <lineage>
        <taxon>Bacteria</taxon>
        <taxon>Bacillati</taxon>
        <taxon>Bacillota</taxon>
        <taxon>Bacilli</taxon>
        <taxon>Lactobacillales</taxon>
        <taxon>Lactobacillaceae</taxon>
        <taxon>Secundilactobacillus</taxon>
    </lineage>
</organism>
<proteinExistence type="predicted"/>